<comment type="caution">
    <text evidence="2">The sequence shown here is derived from an EMBL/GenBank/DDBJ whole genome shotgun (WGS) entry which is preliminary data.</text>
</comment>
<name>A0A9X0D1Q5_9CNID</name>
<feature type="region of interest" description="Disordered" evidence="1">
    <location>
        <begin position="1"/>
        <end position="108"/>
    </location>
</feature>
<evidence type="ECO:0000313" key="3">
    <source>
        <dbReference type="Proteomes" id="UP001163046"/>
    </source>
</evidence>
<accession>A0A9X0D1Q5</accession>
<dbReference type="EMBL" id="MU825899">
    <property type="protein sequence ID" value="KAJ7383441.1"/>
    <property type="molecule type" value="Genomic_DNA"/>
</dbReference>
<dbReference type="AlphaFoldDB" id="A0A9X0D1Q5"/>
<feature type="compositionally biased region" description="Polar residues" evidence="1">
    <location>
        <begin position="96"/>
        <end position="106"/>
    </location>
</feature>
<feature type="compositionally biased region" description="Polar residues" evidence="1">
    <location>
        <begin position="60"/>
        <end position="75"/>
    </location>
</feature>
<organism evidence="2 3">
    <name type="scientific">Desmophyllum pertusum</name>
    <dbReference type="NCBI Taxonomy" id="174260"/>
    <lineage>
        <taxon>Eukaryota</taxon>
        <taxon>Metazoa</taxon>
        <taxon>Cnidaria</taxon>
        <taxon>Anthozoa</taxon>
        <taxon>Hexacorallia</taxon>
        <taxon>Scleractinia</taxon>
        <taxon>Caryophylliina</taxon>
        <taxon>Caryophylliidae</taxon>
        <taxon>Desmophyllum</taxon>
    </lineage>
</organism>
<sequence length="274" mass="30919">MENYKASPDNDRSGESLIDEGTSGIYSESSHGSPKLSRKSSMVSNREESESFERFNEEFLQSTDCSPQDSHNSKSADPLTHPKSRRSSSSGYSSSFVGTDNSNVGTELSGESEVSHYYDLLDKALDNLNAECFLGSKEDNASMEPEMSYYYKLLENATKKLDQGIEEGTNALKKFDFTDYQICNNNFGNTLGDDFESENKLEVGPKLNELAGIFANVAIGEIQEDQVYEQLLKTYVTLLNEVSFEPNPDTMETNKRHFDKKAKWMYTRHMYTET</sequence>
<feature type="compositionally biased region" description="Basic and acidic residues" evidence="1">
    <location>
        <begin position="45"/>
        <end position="57"/>
    </location>
</feature>
<evidence type="ECO:0000313" key="2">
    <source>
        <dbReference type="EMBL" id="KAJ7383441.1"/>
    </source>
</evidence>
<evidence type="ECO:0000256" key="1">
    <source>
        <dbReference type="SAM" id="MobiDB-lite"/>
    </source>
</evidence>
<gene>
    <name evidence="2" type="ORF">OS493_028117</name>
</gene>
<protein>
    <submittedName>
        <fullName evidence="2">Uncharacterized protein</fullName>
    </submittedName>
</protein>
<proteinExistence type="predicted"/>
<reference evidence="2" key="1">
    <citation type="submission" date="2023-01" db="EMBL/GenBank/DDBJ databases">
        <title>Genome assembly of the deep-sea coral Lophelia pertusa.</title>
        <authorList>
            <person name="Herrera S."/>
            <person name="Cordes E."/>
        </authorList>
    </citation>
    <scope>NUCLEOTIDE SEQUENCE</scope>
    <source>
        <strain evidence="2">USNM1676648</strain>
        <tissue evidence="2">Polyp</tissue>
    </source>
</reference>
<keyword evidence="3" id="KW-1185">Reference proteome</keyword>
<dbReference type="Proteomes" id="UP001163046">
    <property type="component" value="Unassembled WGS sequence"/>
</dbReference>